<organism evidence="13 14">
    <name type="scientific">Fructobacillus durionis</name>
    <dbReference type="NCBI Taxonomy" id="283737"/>
    <lineage>
        <taxon>Bacteria</taxon>
        <taxon>Bacillati</taxon>
        <taxon>Bacillota</taxon>
        <taxon>Bacilli</taxon>
        <taxon>Lactobacillales</taxon>
        <taxon>Lactobacillaceae</taxon>
        <taxon>Fructobacillus</taxon>
    </lineage>
</organism>
<protein>
    <recommendedName>
        <fullName evidence="11">fructokinase</fullName>
        <ecNumber evidence="11">2.7.1.4</ecNumber>
    </recommendedName>
</protein>
<dbReference type="InterPro" id="IPR043129">
    <property type="entry name" value="ATPase_NBD"/>
</dbReference>
<evidence type="ECO:0000256" key="2">
    <source>
        <dbReference type="ARBA" id="ARBA00006479"/>
    </source>
</evidence>
<evidence type="ECO:0000256" key="11">
    <source>
        <dbReference type="ARBA" id="ARBA00038887"/>
    </source>
</evidence>
<dbReference type="GO" id="GO:0046872">
    <property type="term" value="F:metal ion binding"/>
    <property type="evidence" value="ECO:0007669"/>
    <property type="project" value="UniProtKB-KW"/>
</dbReference>
<sequence length="302" mass="32750">MLLGSIEAGGTKFVCAVGNEKYQIIEQETFSSKVPEQTLKETVEFFQRFPELDAIGIAAFGPVEVRLDQADYGVITNNTPKIAWRNVNLVKTIKDAIDVPVFITSDVNGSAYGEYVAAKQRGEKIDSVVYYTVGTGIGAGIVIDGHFIGALGLQEMGHVKVKRHPDDLAFGGLCPHHGDCLEGLASGPTFEARTGKNGKNVPLDDPSWDIMAYYLAQAAVQTTLTVRPNKIVFGGGVLSPKFLDMIRKHFDQELNGYVDIPPLDEYLTMPEAENNGSATVGDFELARKVLIAGEGHAFAIDR</sequence>
<dbReference type="GO" id="GO:0005524">
    <property type="term" value="F:ATP binding"/>
    <property type="evidence" value="ECO:0007669"/>
    <property type="project" value="UniProtKB-KW"/>
</dbReference>
<dbReference type="InterPro" id="IPR051804">
    <property type="entry name" value="Carb_Metab_Reg_Kinase/Isom"/>
</dbReference>
<dbReference type="GO" id="GO:0008865">
    <property type="term" value="F:fructokinase activity"/>
    <property type="evidence" value="ECO:0007669"/>
    <property type="project" value="UniProtKB-EC"/>
</dbReference>
<gene>
    <name evidence="13" type="ORF">SAMN05660453_0527</name>
</gene>
<evidence type="ECO:0000256" key="6">
    <source>
        <dbReference type="ARBA" id="ARBA00022777"/>
    </source>
</evidence>
<evidence type="ECO:0000256" key="5">
    <source>
        <dbReference type="ARBA" id="ARBA00022741"/>
    </source>
</evidence>
<dbReference type="FunFam" id="3.30.420.40:FF:000153">
    <property type="entry name" value="Putative fructokinase"/>
    <property type="match status" value="1"/>
</dbReference>
<evidence type="ECO:0000313" key="14">
    <source>
        <dbReference type="Proteomes" id="UP000199376"/>
    </source>
</evidence>
<keyword evidence="7" id="KW-0862">Zinc</keyword>
<evidence type="ECO:0000256" key="7">
    <source>
        <dbReference type="ARBA" id="ARBA00022833"/>
    </source>
</evidence>
<proteinExistence type="inferred from homology"/>
<keyword evidence="6 13" id="KW-0418">Kinase</keyword>
<comment type="similarity">
    <text evidence="2">Belongs to the ROK (NagC/XylR) family.</text>
</comment>
<dbReference type="OrthoDB" id="9783435at2"/>
<keyword evidence="14" id="KW-1185">Reference proteome</keyword>
<keyword evidence="3" id="KW-0808">Transferase</keyword>
<evidence type="ECO:0000256" key="8">
    <source>
        <dbReference type="ARBA" id="ARBA00022840"/>
    </source>
</evidence>
<dbReference type="AlphaFoldDB" id="A0A1I1EKY4"/>
<dbReference type="PANTHER" id="PTHR42742">
    <property type="entry name" value="TRANSCRIPTIONAL REPRESSOR MPRA"/>
    <property type="match status" value="1"/>
</dbReference>
<keyword evidence="4" id="KW-0479">Metal-binding</keyword>
<evidence type="ECO:0000256" key="10">
    <source>
        <dbReference type="ARBA" id="ARBA00023277"/>
    </source>
</evidence>
<dbReference type="STRING" id="283737.SAMN05660453_0527"/>
<dbReference type="InterPro" id="IPR000600">
    <property type="entry name" value="ROK"/>
</dbReference>
<evidence type="ECO:0000256" key="3">
    <source>
        <dbReference type="ARBA" id="ARBA00022679"/>
    </source>
</evidence>
<reference evidence="13 14" key="1">
    <citation type="submission" date="2016-10" db="EMBL/GenBank/DDBJ databases">
        <authorList>
            <person name="de Groot N.N."/>
        </authorList>
    </citation>
    <scope>NUCLEOTIDE SEQUENCE [LARGE SCALE GENOMIC DNA]</scope>
    <source>
        <strain evidence="13 14">DSM 19113</strain>
    </source>
</reference>
<evidence type="ECO:0000256" key="9">
    <source>
        <dbReference type="ARBA" id="ARBA00022842"/>
    </source>
</evidence>
<evidence type="ECO:0000313" key="13">
    <source>
        <dbReference type="EMBL" id="SFB87829.1"/>
    </source>
</evidence>
<dbReference type="Gene3D" id="3.30.420.40">
    <property type="match status" value="2"/>
</dbReference>
<comment type="catalytic activity">
    <reaction evidence="12">
        <text>D-fructose + ATP = D-fructose 6-phosphate + ADP + H(+)</text>
        <dbReference type="Rhea" id="RHEA:16125"/>
        <dbReference type="ChEBI" id="CHEBI:15378"/>
        <dbReference type="ChEBI" id="CHEBI:30616"/>
        <dbReference type="ChEBI" id="CHEBI:37721"/>
        <dbReference type="ChEBI" id="CHEBI:61527"/>
        <dbReference type="ChEBI" id="CHEBI:456216"/>
        <dbReference type="EC" id="2.7.1.4"/>
    </reaction>
</comment>
<dbReference type="EC" id="2.7.1.4" evidence="11"/>
<dbReference type="PANTHER" id="PTHR42742:SF3">
    <property type="entry name" value="FRUCTOKINASE"/>
    <property type="match status" value="1"/>
</dbReference>
<evidence type="ECO:0000256" key="12">
    <source>
        <dbReference type="ARBA" id="ARBA00048451"/>
    </source>
</evidence>
<keyword evidence="5" id="KW-0547">Nucleotide-binding</keyword>
<accession>A0A1I1EKY4</accession>
<comment type="cofactor">
    <cofactor evidence="1">
        <name>Mg(2+)</name>
        <dbReference type="ChEBI" id="CHEBI:18420"/>
    </cofactor>
</comment>
<evidence type="ECO:0000256" key="4">
    <source>
        <dbReference type="ARBA" id="ARBA00022723"/>
    </source>
</evidence>
<dbReference type="CDD" id="cd24067">
    <property type="entry name" value="ASKHA_NBD_ROK_BsFRK-like"/>
    <property type="match status" value="1"/>
</dbReference>
<dbReference type="EMBL" id="FOLI01000001">
    <property type="protein sequence ID" value="SFB87829.1"/>
    <property type="molecule type" value="Genomic_DNA"/>
</dbReference>
<dbReference type="Pfam" id="PF00480">
    <property type="entry name" value="ROK"/>
    <property type="match status" value="1"/>
</dbReference>
<keyword evidence="8" id="KW-0067">ATP-binding</keyword>
<keyword evidence="9" id="KW-0460">Magnesium</keyword>
<keyword evidence="10" id="KW-0119">Carbohydrate metabolism</keyword>
<evidence type="ECO:0000256" key="1">
    <source>
        <dbReference type="ARBA" id="ARBA00001946"/>
    </source>
</evidence>
<dbReference type="SUPFAM" id="SSF53067">
    <property type="entry name" value="Actin-like ATPase domain"/>
    <property type="match status" value="1"/>
</dbReference>
<dbReference type="RefSeq" id="WP_091501729.1">
    <property type="nucleotide sequence ID" value="NZ_FOLI01000001.1"/>
</dbReference>
<name>A0A1I1EKY4_9LACO</name>
<dbReference type="Proteomes" id="UP000199376">
    <property type="component" value="Unassembled WGS sequence"/>
</dbReference>